<dbReference type="STRING" id="1218492.JG30_01370"/>
<dbReference type="NCBIfam" id="NF041553">
    <property type="entry name" value="CBO2463_dom"/>
    <property type="match status" value="1"/>
</dbReference>
<evidence type="ECO:0000313" key="2">
    <source>
        <dbReference type="Proteomes" id="UP000033558"/>
    </source>
</evidence>
<protein>
    <submittedName>
        <fullName evidence="1">Uncharacterized protein</fullName>
    </submittedName>
</protein>
<accession>A0A0F4LXZ3</accession>
<dbReference type="EMBL" id="JXJQ01000002">
    <property type="protein sequence ID" value="KJY63228.1"/>
    <property type="molecule type" value="Genomic_DNA"/>
</dbReference>
<dbReference type="Proteomes" id="UP000033558">
    <property type="component" value="Unassembled WGS sequence"/>
</dbReference>
<reference evidence="1 2" key="1">
    <citation type="submission" date="2015-01" db="EMBL/GenBank/DDBJ databases">
        <title>Comparative genomics of the lactic acid bacteria isolated from the honey bee gut.</title>
        <authorList>
            <person name="Ellegaard K.M."/>
            <person name="Tamarit D."/>
            <person name="Javelind E."/>
            <person name="Olofsson T."/>
            <person name="Andersson S.G."/>
            <person name="Vasquez A."/>
        </authorList>
    </citation>
    <scope>NUCLEOTIDE SEQUENCE [LARGE SCALE GENOMIC DNA]</scope>
    <source>
        <strain evidence="1 2">Bin4</strain>
    </source>
</reference>
<organism evidence="1 2">
    <name type="scientific">Bombilactobacillus mellifer</name>
    <dbReference type="NCBI Taxonomy" id="1218492"/>
    <lineage>
        <taxon>Bacteria</taxon>
        <taxon>Bacillati</taxon>
        <taxon>Bacillota</taxon>
        <taxon>Bacilli</taxon>
        <taxon>Lactobacillales</taxon>
        <taxon>Lactobacillaceae</taxon>
        <taxon>Bombilactobacillus</taxon>
    </lineage>
</organism>
<dbReference type="PATRIC" id="fig|1218492.5.peg.250"/>
<sequence>MGVSARKIGFDELNYPSTETVWEGVIIEVTGSSVVIDLKGRMGRLEVPKRLVITQYELQVGQEVAFLMSYPEVLEEQPNEKYVSALAAYHQRMRAIQAKSKRNFKKGENTDESQKD</sequence>
<dbReference type="InterPro" id="IPR048108">
    <property type="entry name" value="CBO2463_dom"/>
</dbReference>
<dbReference type="AlphaFoldDB" id="A0A0F4LXZ3"/>
<evidence type="ECO:0000313" key="1">
    <source>
        <dbReference type="EMBL" id="KJY63228.1"/>
    </source>
</evidence>
<keyword evidence="2" id="KW-1185">Reference proteome</keyword>
<proteinExistence type="predicted"/>
<comment type="caution">
    <text evidence="1">The sequence shown here is derived from an EMBL/GenBank/DDBJ whole genome shotgun (WGS) entry which is preliminary data.</text>
</comment>
<gene>
    <name evidence="1" type="ORF">JG30_01370</name>
</gene>
<name>A0A0F4LXZ3_9LACO</name>
<dbReference type="HOGENOM" id="CLU_168918_0_0_9"/>